<sequence length="516" mass="57471">MKYNKIIGFALVGLMTFTSCDSDLAGVNENPNDPEMVPTYTIFNRATKRVMDNTRDGWMAARLTSPWVQYGAQINYIEEDRYLYRETTTQGGWNQLYFAANNFKKIIEIASEQNLSTSPNEIAAARVMLAYTFMTLADHWGDVPYWSYGSSDPEFQALNIQETTTPVYAPQSKIYADLLKELSEANDQFTLDQPVFGAGDGIYDGDASKWKKFANSLRLRIANRVKGVLPAAQAHITDAINDGVFESNADNAAQTYGTSSSEGNPFWATFFVDARTDFAVNDRFIRLLKGDNGQFGYDPRLQQMAAPAGTSVANVSSNGYTPSDDLDDYQGMPYGLPENRLSANNPIAGLSFASNQVISIDAPEILMEYSEVLFILSEVNGWDQGYYEQGVRASMEKWGVEASKVDAFVAGLPAANKENVISQKYVALYMQPQEAWAEYRRTGYPDGDILLLPGGTGLEIDGTTTYVFNPLPEINHMPYRVRYPEGEFSLNEANVNEASSRLSNGDTMESKLWWMP</sequence>
<gene>
    <name evidence="1" type="ORF">NMK71_02085</name>
</gene>
<dbReference type="Gene3D" id="1.25.40.390">
    <property type="match status" value="1"/>
</dbReference>
<dbReference type="AlphaFoldDB" id="A0A9X4MX64"/>
<dbReference type="PROSITE" id="PS51257">
    <property type="entry name" value="PROKAR_LIPOPROTEIN"/>
    <property type="match status" value="1"/>
</dbReference>
<evidence type="ECO:0000313" key="1">
    <source>
        <dbReference type="EMBL" id="MDG4945190.1"/>
    </source>
</evidence>
<protein>
    <submittedName>
        <fullName evidence="1">SusD/RagB family nutrient-binding outer membrane lipoprotein</fullName>
    </submittedName>
</protein>
<dbReference type="InterPro" id="IPR011990">
    <property type="entry name" value="TPR-like_helical_dom_sf"/>
</dbReference>
<dbReference type="SUPFAM" id="SSF48452">
    <property type="entry name" value="TPR-like"/>
    <property type="match status" value="1"/>
</dbReference>
<keyword evidence="2" id="KW-1185">Reference proteome</keyword>
<name>A0A9X4MX64_9FLAO</name>
<dbReference type="EMBL" id="JANCMU010000001">
    <property type="protein sequence ID" value="MDG4945190.1"/>
    <property type="molecule type" value="Genomic_DNA"/>
</dbReference>
<dbReference type="Proteomes" id="UP001152599">
    <property type="component" value="Unassembled WGS sequence"/>
</dbReference>
<reference evidence="1" key="1">
    <citation type="submission" date="2022-07" db="EMBL/GenBank/DDBJ databases">
        <title>Description and genome-wide analysis of Profundicola chukchiensis gen. nov., sp. nov., marine bacteria isolated from bottom sediments of the Chukchi Sea.</title>
        <authorList>
            <person name="Romanenko L."/>
            <person name="Otstavnykh N."/>
            <person name="Kurilenko V."/>
            <person name="Eremeev V."/>
            <person name="Velansky P."/>
            <person name="Mikhailov V."/>
            <person name="Isaeva M."/>
        </authorList>
    </citation>
    <scope>NUCLEOTIDE SEQUENCE</scope>
    <source>
        <strain evidence="1">KMM 9713</strain>
    </source>
</reference>
<accession>A0A9X4MX64</accession>
<proteinExistence type="predicted"/>
<organism evidence="1 2">
    <name type="scientific">Profundicola chukchiensis</name>
    <dbReference type="NCBI Taxonomy" id="2961959"/>
    <lineage>
        <taxon>Bacteria</taxon>
        <taxon>Pseudomonadati</taxon>
        <taxon>Bacteroidota</taxon>
        <taxon>Flavobacteriia</taxon>
        <taxon>Flavobacteriales</taxon>
        <taxon>Weeksellaceae</taxon>
        <taxon>Profundicola</taxon>
    </lineage>
</organism>
<dbReference type="RefSeq" id="WP_304419889.1">
    <property type="nucleotide sequence ID" value="NZ_JANCMU010000001.1"/>
</dbReference>
<evidence type="ECO:0000313" key="2">
    <source>
        <dbReference type="Proteomes" id="UP001152599"/>
    </source>
</evidence>
<comment type="caution">
    <text evidence="1">The sequence shown here is derived from an EMBL/GenBank/DDBJ whole genome shotgun (WGS) entry which is preliminary data.</text>
</comment>
<dbReference type="InterPro" id="IPR041662">
    <property type="entry name" value="SusD-like_2"/>
</dbReference>
<dbReference type="Pfam" id="PF12771">
    <property type="entry name" value="SusD-like_2"/>
    <property type="match status" value="1"/>
</dbReference>
<keyword evidence="1" id="KW-0449">Lipoprotein</keyword>